<reference evidence="1" key="1">
    <citation type="submission" date="2022-08" db="EMBL/GenBank/DDBJ databases">
        <title>A Global Phylogenomic Analysis of the Shiitake Genus Lentinula.</title>
        <authorList>
            <consortium name="DOE Joint Genome Institute"/>
            <person name="Sierra-Patev S."/>
            <person name="Min B."/>
            <person name="Naranjo-Ortiz M."/>
            <person name="Looney B."/>
            <person name="Konkel Z."/>
            <person name="Slot J.C."/>
            <person name="Sakamoto Y."/>
            <person name="Steenwyk J.L."/>
            <person name="Rokas A."/>
            <person name="Carro J."/>
            <person name="Camarero S."/>
            <person name="Ferreira P."/>
            <person name="Molpeceres G."/>
            <person name="Ruiz-Duenas F.J."/>
            <person name="Serrano A."/>
            <person name="Henrissat B."/>
            <person name="Drula E."/>
            <person name="Hughes K.W."/>
            <person name="Mata J.L."/>
            <person name="Ishikawa N.K."/>
            <person name="Vargas-Isla R."/>
            <person name="Ushijima S."/>
            <person name="Smith C.A."/>
            <person name="Ahrendt S."/>
            <person name="Andreopoulos W."/>
            <person name="He G."/>
            <person name="Labutti K."/>
            <person name="Lipzen A."/>
            <person name="Ng V."/>
            <person name="Riley R."/>
            <person name="Sandor L."/>
            <person name="Barry K."/>
            <person name="Martinez A.T."/>
            <person name="Xiao Y."/>
            <person name="Gibbons J.G."/>
            <person name="Terashima K."/>
            <person name="Grigoriev I.V."/>
            <person name="Hibbett D.S."/>
        </authorList>
    </citation>
    <scope>NUCLEOTIDE SEQUENCE</scope>
    <source>
        <strain evidence="1">RHP3577 ss4</strain>
    </source>
</reference>
<keyword evidence="2" id="KW-1185">Reference proteome</keyword>
<dbReference type="PANTHER" id="PTHR33096:SF1">
    <property type="entry name" value="CXC1-LIKE CYSTEINE CLUSTER ASSOCIATED WITH KDZ TRANSPOSASES DOMAIN-CONTAINING PROTEIN"/>
    <property type="match status" value="1"/>
</dbReference>
<name>A0ABQ8VEQ4_9AGAR</name>
<evidence type="ECO:0000313" key="2">
    <source>
        <dbReference type="Proteomes" id="UP001150217"/>
    </source>
</evidence>
<dbReference type="PANTHER" id="PTHR33096">
    <property type="entry name" value="CXC2 DOMAIN-CONTAINING PROTEIN"/>
    <property type="match status" value="1"/>
</dbReference>
<evidence type="ECO:0000313" key="1">
    <source>
        <dbReference type="EMBL" id="KAJ4486900.1"/>
    </source>
</evidence>
<dbReference type="InterPro" id="IPR040521">
    <property type="entry name" value="KDZ"/>
</dbReference>
<sequence>MQSQVLSVLITDVSSKAIPRSTDRYQSASLVRSGIIPVAPLIHTFGFTIRTVDLYHKLFVRCARLGMQSFCKSICDIHGVAYKPYLSTQLSAAFDLYIAILNTVRNRTREFLGRQGRDWRMLNACPPCQYRLQEDDKLDVRMIVTMDGNDSLRRVERKEDTLQSVEENGETLPQTSRERMDHRVGGGDYFASRSETNAWAEANWPNADDLPVTDSPAVHVWEEGRCEDRWENMKDTNTVRSSAKFFEHGWFVVLCRHMALLLACDMVKSGELYQYPLCLLSIFLGAEKAEREKRGEQKPNGRLAVVYDIMCKFSKTVRRSPLNSLAIWGMFLPVIGTMHGYAHERVCQLVFLMLYIVGVGLEDGEGCERYFSVTNSLASITRYQSIFHRRQSIAEFVYYHDLQTYSNLSKFIYGNYKQALRIIRTKYLVRSRMQESGISSPEVFYTWLVEEGEYLRNLCKTPPKETIEMEYFAKLDALQSCQRRLAEVCKAWIPYSTTARDKTNALETKHRNEQENERKLIADVQALEERLEISSRWVEGSEEWLKAKKMVGEAGYQKALDKLEGLLVARMFEMGRLNVAGTGNSMLLCLGYKMRKHIAKAMKTRSKSIQAAMKAYNEAAAALRPPRRIIQWEEVLDLTFLSEFDLLRDSREDIRERQWATPKNRQIMLEFFKLIRAEEELQRLHVEIRRLLTFMHDEEHELHIRCAALEVDNPPLALQLQQHFQERNRFNALHRRRLFAIKKLPGFDPHNLIYFRIGTYVGRQNSMTVDEVEEPGDVWLEDADGGEDDEDELNTRWTTVVDAATTDAL</sequence>
<protein>
    <recommendedName>
        <fullName evidence="3">CxC1-like cysteine cluster associated with KDZ transposases domain-containing protein</fullName>
    </recommendedName>
</protein>
<proteinExistence type="predicted"/>
<accession>A0ABQ8VEQ4</accession>
<gene>
    <name evidence="1" type="ORF">C8R41DRAFT_768383</name>
</gene>
<dbReference type="Proteomes" id="UP001150217">
    <property type="component" value="Unassembled WGS sequence"/>
</dbReference>
<dbReference type="EMBL" id="JANVFT010000049">
    <property type="protein sequence ID" value="KAJ4486900.1"/>
    <property type="molecule type" value="Genomic_DNA"/>
</dbReference>
<organism evidence="1 2">
    <name type="scientific">Lentinula lateritia</name>
    <dbReference type="NCBI Taxonomy" id="40482"/>
    <lineage>
        <taxon>Eukaryota</taxon>
        <taxon>Fungi</taxon>
        <taxon>Dikarya</taxon>
        <taxon>Basidiomycota</taxon>
        <taxon>Agaricomycotina</taxon>
        <taxon>Agaricomycetes</taxon>
        <taxon>Agaricomycetidae</taxon>
        <taxon>Agaricales</taxon>
        <taxon>Marasmiineae</taxon>
        <taxon>Omphalotaceae</taxon>
        <taxon>Lentinula</taxon>
    </lineage>
</organism>
<evidence type="ECO:0008006" key="3">
    <source>
        <dbReference type="Google" id="ProtNLM"/>
    </source>
</evidence>
<dbReference type="Pfam" id="PF18758">
    <property type="entry name" value="KDZ"/>
    <property type="match status" value="1"/>
</dbReference>
<comment type="caution">
    <text evidence="1">The sequence shown here is derived from an EMBL/GenBank/DDBJ whole genome shotgun (WGS) entry which is preliminary data.</text>
</comment>